<evidence type="ECO:0000313" key="8">
    <source>
        <dbReference type="Proteomes" id="UP001159363"/>
    </source>
</evidence>
<dbReference type="InterPro" id="IPR052035">
    <property type="entry name" value="ZnF_BED_domain_contain"/>
</dbReference>
<dbReference type="Pfam" id="PF05699">
    <property type="entry name" value="Dimer_Tnp_hAT"/>
    <property type="match status" value="1"/>
</dbReference>
<dbReference type="PANTHER" id="PTHR46481:SF10">
    <property type="entry name" value="ZINC FINGER BED DOMAIN-CONTAINING PROTEIN 39"/>
    <property type="match status" value="1"/>
</dbReference>
<protein>
    <recommendedName>
        <fullName evidence="6">HAT C-terminal dimerisation domain-containing protein</fullName>
    </recommendedName>
</protein>
<accession>A0ABQ9H9L2</accession>
<dbReference type="SUPFAM" id="SSF53098">
    <property type="entry name" value="Ribonuclease H-like"/>
    <property type="match status" value="1"/>
</dbReference>
<reference evidence="7 8" key="1">
    <citation type="submission" date="2023-02" db="EMBL/GenBank/DDBJ databases">
        <title>LHISI_Scaffold_Assembly.</title>
        <authorList>
            <person name="Stuart O.P."/>
            <person name="Cleave R."/>
            <person name="Magrath M.J.L."/>
            <person name="Mikheyev A.S."/>
        </authorList>
    </citation>
    <scope>NUCLEOTIDE SEQUENCE [LARGE SCALE GENOMIC DNA]</scope>
    <source>
        <strain evidence="7">Daus_M_001</strain>
        <tissue evidence="7">Leg muscle</tissue>
    </source>
</reference>
<name>A0ABQ9H9L2_9NEOP</name>
<dbReference type="InterPro" id="IPR012337">
    <property type="entry name" value="RNaseH-like_sf"/>
</dbReference>
<organism evidence="7 8">
    <name type="scientific">Dryococelus australis</name>
    <dbReference type="NCBI Taxonomy" id="614101"/>
    <lineage>
        <taxon>Eukaryota</taxon>
        <taxon>Metazoa</taxon>
        <taxon>Ecdysozoa</taxon>
        <taxon>Arthropoda</taxon>
        <taxon>Hexapoda</taxon>
        <taxon>Insecta</taxon>
        <taxon>Pterygota</taxon>
        <taxon>Neoptera</taxon>
        <taxon>Polyneoptera</taxon>
        <taxon>Phasmatodea</taxon>
        <taxon>Verophasmatodea</taxon>
        <taxon>Anareolatae</taxon>
        <taxon>Phasmatidae</taxon>
        <taxon>Eurycanthinae</taxon>
        <taxon>Dryococelus</taxon>
    </lineage>
</organism>
<proteinExistence type="predicted"/>
<keyword evidence="3" id="KW-0863">Zinc-finger</keyword>
<comment type="caution">
    <text evidence="7">The sequence shown here is derived from an EMBL/GenBank/DDBJ whole genome shotgun (WGS) entry which is preliminary data.</text>
</comment>
<comment type="subcellular location">
    <subcellularLocation>
        <location evidence="1">Nucleus</location>
    </subcellularLocation>
</comment>
<keyword evidence="2" id="KW-0479">Metal-binding</keyword>
<feature type="non-terminal residue" evidence="7">
    <location>
        <position position="437"/>
    </location>
</feature>
<keyword evidence="5" id="KW-0539">Nucleus</keyword>
<evidence type="ECO:0000259" key="6">
    <source>
        <dbReference type="Pfam" id="PF05699"/>
    </source>
</evidence>
<evidence type="ECO:0000256" key="1">
    <source>
        <dbReference type="ARBA" id="ARBA00004123"/>
    </source>
</evidence>
<evidence type="ECO:0000256" key="5">
    <source>
        <dbReference type="ARBA" id="ARBA00023242"/>
    </source>
</evidence>
<keyword evidence="8" id="KW-1185">Reference proteome</keyword>
<keyword evidence="4" id="KW-0862">Zinc</keyword>
<dbReference type="InterPro" id="IPR008906">
    <property type="entry name" value="HATC_C_dom"/>
</dbReference>
<evidence type="ECO:0000313" key="7">
    <source>
        <dbReference type="EMBL" id="KAJ8880984.1"/>
    </source>
</evidence>
<feature type="domain" description="HAT C-terminal dimerisation" evidence="6">
    <location>
        <begin position="379"/>
        <end position="429"/>
    </location>
</feature>
<sequence length="437" mass="50618">MICVDNQPFSVVENQGFVRMMNVAEPKYKLPTRKHLYKTVVPEMYEKVKVKIENILEPVQYVSNMTNMWLSIANNYYLSITAHFLDDNYKMQHVCLECTQLHFFKESLDKWGLLEKLSYVVQDNARNMSATTENTSFKNVSCLAHTLQLVIKDSVFNQKEVSNVITTICRRLVGHFKHSVKYNKQLKAAQETLHMPQKCMIQDEPTRWNSTLHMSKRVLEQRRQLALVTPGLDLTNYYSFTKGKLYIERLTNDLLACLQRRFRNCEFDQCHVTATILDPRFKTKVFISNEAVIDAKQHILPEMDKLETSKISALSEEMESSNAANFTVSSNSSTNFNSNEKHAMWSMYVKLLENASSVHEHMVKSEDELQTYLNEPILLKKLTKCYLAIPPATVHSECFFSTAGLICDKKCNRLDPETVQKLVFLHKNLKTVLLSPW</sequence>
<dbReference type="SUPFAM" id="SSF140996">
    <property type="entry name" value="Hermes dimerisation domain"/>
    <property type="match status" value="1"/>
</dbReference>
<dbReference type="EMBL" id="JARBHB010000006">
    <property type="protein sequence ID" value="KAJ8880984.1"/>
    <property type="molecule type" value="Genomic_DNA"/>
</dbReference>
<dbReference type="Proteomes" id="UP001159363">
    <property type="component" value="Chromosome 5"/>
</dbReference>
<evidence type="ECO:0000256" key="2">
    <source>
        <dbReference type="ARBA" id="ARBA00022723"/>
    </source>
</evidence>
<evidence type="ECO:0000256" key="4">
    <source>
        <dbReference type="ARBA" id="ARBA00022833"/>
    </source>
</evidence>
<gene>
    <name evidence="7" type="ORF">PR048_017457</name>
</gene>
<dbReference type="PANTHER" id="PTHR46481">
    <property type="entry name" value="ZINC FINGER BED DOMAIN-CONTAINING PROTEIN 4"/>
    <property type="match status" value="1"/>
</dbReference>
<evidence type="ECO:0000256" key="3">
    <source>
        <dbReference type="ARBA" id="ARBA00022771"/>
    </source>
</evidence>